<feature type="transmembrane region" description="Helical" evidence="8">
    <location>
        <begin position="130"/>
        <end position="149"/>
    </location>
</feature>
<dbReference type="InterPro" id="IPR026032">
    <property type="entry name" value="HcaT-like"/>
</dbReference>
<evidence type="ECO:0000256" key="8">
    <source>
        <dbReference type="SAM" id="Phobius"/>
    </source>
</evidence>
<comment type="caution">
    <text evidence="10">The sequence shown here is derived from an EMBL/GenBank/DDBJ whole genome shotgun (WGS) entry which is preliminary data.</text>
</comment>
<dbReference type="Proteomes" id="UP001449225">
    <property type="component" value="Unassembled WGS sequence"/>
</dbReference>
<feature type="transmembrane region" description="Helical" evidence="8">
    <location>
        <begin position="12"/>
        <end position="32"/>
    </location>
</feature>
<dbReference type="EMBL" id="JBBMRA010000002">
    <property type="protein sequence ID" value="MEM5535399.1"/>
    <property type="molecule type" value="Genomic_DNA"/>
</dbReference>
<dbReference type="PIRSF" id="PIRSF004925">
    <property type="entry name" value="HcaT"/>
    <property type="match status" value="1"/>
</dbReference>
<accession>A0ABU9TQ59</accession>
<evidence type="ECO:0000256" key="5">
    <source>
        <dbReference type="ARBA" id="ARBA00022692"/>
    </source>
</evidence>
<feature type="transmembrane region" description="Helical" evidence="8">
    <location>
        <begin position="196"/>
        <end position="217"/>
    </location>
</feature>
<dbReference type="CDD" id="cd17335">
    <property type="entry name" value="MFS_MFSD6"/>
    <property type="match status" value="1"/>
</dbReference>
<feature type="transmembrane region" description="Helical" evidence="8">
    <location>
        <begin position="356"/>
        <end position="378"/>
    </location>
</feature>
<gene>
    <name evidence="10" type="ORF">WNY58_03235</name>
</gene>
<reference evidence="10 11" key="1">
    <citation type="submission" date="2024-03" db="EMBL/GenBank/DDBJ databases">
        <title>Community enrichment and isolation of bacterial strains for fucoidan degradation.</title>
        <authorList>
            <person name="Sichert A."/>
        </authorList>
    </citation>
    <scope>NUCLEOTIDE SEQUENCE [LARGE SCALE GENOMIC DNA]</scope>
    <source>
        <strain evidence="10 11">AS76</strain>
    </source>
</reference>
<keyword evidence="2" id="KW-0813">Transport</keyword>
<keyword evidence="5 8" id="KW-0812">Transmembrane</keyword>
<organism evidence="10 11">
    <name type="scientific">Neptuniibacter pectenicola</name>
    <dbReference type="NCBI Taxonomy" id="1806669"/>
    <lineage>
        <taxon>Bacteria</taxon>
        <taxon>Pseudomonadati</taxon>
        <taxon>Pseudomonadota</taxon>
        <taxon>Gammaproteobacteria</taxon>
        <taxon>Oceanospirillales</taxon>
        <taxon>Oceanospirillaceae</taxon>
        <taxon>Neptuniibacter</taxon>
    </lineage>
</organism>
<dbReference type="Pfam" id="PF12832">
    <property type="entry name" value="MFS_1_like"/>
    <property type="match status" value="1"/>
</dbReference>
<evidence type="ECO:0000259" key="9">
    <source>
        <dbReference type="PROSITE" id="PS50850"/>
    </source>
</evidence>
<evidence type="ECO:0000256" key="2">
    <source>
        <dbReference type="ARBA" id="ARBA00022448"/>
    </source>
</evidence>
<feature type="transmembrane region" description="Helical" evidence="8">
    <location>
        <begin position="155"/>
        <end position="175"/>
    </location>
</feature>
<feature type="transmembrane region" description="Helical" evidence="8">
    <location>
        <begin position="298"/>
        <end position="318"/>
    </location>
</feature>
<name>A0ABU9TQ59_9GAMM</name>
<evidence type="ECO:0000256" key="6">
    <source>
        <dbReference type="ARBA" id="ARBA00022989"/>
    </source>
</evidence>
<feature type="transmembrane region" description="Helical" evidence="8">
    <location>
        <begin position="237"/>
        <end position="255"/>
    </location>
</feature>
<feature type="transmembrane region" description="Helical" evidence="8">
    <location>
        <begin position="93"/>
        <end position="109"/>
    </location>
</feature>
<feature type="transmembrane region" description="Helical" evidence="8">
    <location>
        <begin position="330"/>
        <end position="350"/>
    </location>
</feature>
<evidence type="ECO:0000256" key="4">
    <source>
        <dbReference type="ARBA" id="ARBA00022519"/>
    </source>
</evidence>
<evidence type="ECO:0000256" key="1">
    <source>
        <dbReference type="ARBA" id="ARBA00004429"/>
    </source>
</evidence>
<protein>
    <submittedName>
        <fullName evidence="10">MFS transporter</fullName>
    </submittedName>
</protein>
<feature type="transmembrane region" description="Helical" evidence="8">
    <location>
        <begin position="267"/>
        <end position="286"/>
    </location>
</feature>
<sequence length="386" mass="43807">MNNYFRLSGFYFFYFALLGVLVPYWSLYLISFDFDAQTVGALMALLQLSRIVAPNLWGWMADKSGKRVEIVRFGALMTCLMFISMFWQDTALGIGLVMLAFSFFWNAVLPQFEVITLEELGDKKDKYSQIRLWGSIGFIVTVVGIGALLDFISIRWLPSLMLILMICIWLNTLFIPKQARVIETEEEGSRSGFMVLLLRPQVIVFFVICFLVQFGHGAYYTFYSVLMVDVGYSRTEIGFLWAIGVVVEVLVFIYMHWMLQRWGIRKIMVVSLFLCVVRWLLIGTVPENLSLMLFAQTLHAATFGCLHAVGIALVHAYFTKKTYGQAQALFSSIGFGLGGALGAFLSGLLWDDFGAFYTFSLSAFASFIAVALALIWIYPEKVHKNY</sequence>
<proteinExistence type="predicted"/>
<keyword evidence="11" id="KW-1185">Reference proteome</keyword>
<dbReference type="RefSeq" id="WP_342853717.1">
    <property type="nucleotide sequence ID" value="NZ_JBBMRA010000002.1"/>
</dbReference>
<keyword evidence="3" id="KW-1003">Cell membrane</keyword>
<dbReference type="NCBIfam" id="NF037955">
    <property type="entry name" value="mfs"/>
    <property type="match status" value="1"/>
</dbReference>
<dbReference type="InterPro" id="IPR024989">
    <property type="entry name" value="MFS_assoc_dom"/>
</dbReference>
<dbReference type="InterPro" id="IPR036259">
    <property type="entry name" value="MFS_trans_sf"/>
</dbReference>
<dbReference type="PANTHER" id="PTHR23522">
    <property type="entry name" value="BLL5896 PROTEIN"/>
    <property type="match status" value="1"/>
</dbReference>
<comment type="subcellular location">
    <subcellularLocation>
        <location evidence="1">Cell inner membrane</location>
        <topology evidence="1">Multi-pass membrane protein</topology>
    </subcellularLocation>
</comment>
<evidence type="ECO:0000256" key="7">
    <source>
        <dbReference type="ARBA" id="ARBA00023136"/>
    </source>
</evidence>
<dbReference type="PROSITE" id="PS50850">
    <property type="entry name" value="MFS"/>
    <property type="match status" value="1"/>
</dbReference>
<keyword evidence="6 8" id="KW-1133">Transmembrane helix</keyword>
<evidence type="ECO:0000313" key="10">
    <source>
        <dbReference type="EMBL" id="MEM5535399.1"/>
    </source>
</evidence>
<keyword evidence="4" id="KW-0997">Cell inner membrane</keyword>
<feature type="domain" description="Major facilitator superfamily (MFS) profile" evidence="9">
    <location>
        <begin position="201"/>
        <end position="386"/>
    </location>
</feature>
<evidence type="ECO:0000256" key="3">
    <source>
        <dbReference type="ARBA" id="ARBA00022475"/>
    </source>
</evidence>
<dbReference type="PANTHER" id="PTHR23522:SF10">
    <property type="entry name" value="3-PHENYLPROPIONIC ACID TRANSPORTER-RELATED"/>
    <property type="match status" value="1"/>
</dbReference>
<evidence type="ECO:0000313" key="11">
    <source>
        <dbReference type="Proteomes" id="UP001449225"/>
    </source>
</evidence>
<dbReference type="SUPFAM" id="SSF103473">
    <property type="entry name" value="MFS general substrate transporter"/>
    <property type="match status" value="1"/>
</dbReference>
<dbReference type="Gene3D" id="1.20.1250.20">
    <property type="entry name" value="MFS general substrate transporter like domains"/>
    <property type="match status" value="2"/>
</dbReference>
<dbReference type="InterPro" id="IPR020846">
    <property type="entry name" value="MFS_dom"/>
</dbReference>
<keyword evidence="7 8" id="KW-0472">Membrane</keyword>
<feature type="transmembrane region" description="Helical" evidence="8">
    <location>
        <begin position="70"/>
        <end position="87"/>
    </location>
</feature>
<feature type="transmembrane region" description="Helical" evidence="8">
    <location>
        <begin position="38"/>
        <end position="58"/>
    </location>
</feature>